<evidence type="ECO:0000256" key="1">
    <source>
        <dbReference type="SAM" id="MobiDB-lite"/>
    </source>
</evidence>
<dbReference type="AlphaFoldDB" id="A0AAD5V820"/>
<reference evidence="2" key="1">
    <citation type="submission" date="2022-07" db="EMBL/GenBank/DDBJ databases">
        <title>Genome Sequence of Physisporinus lineatus.</title>
        <authorList>
            <person name="Buettner E."/>
        </authorList>
    </citation>
    <scope>NUCLEOTIDE SEQUENCE</scope>
    <source>
        <strain evidence="2">VT162</strain>
    </source>
</reference>
<gene>
    <name evidence="2" type="ORF">NLI96_g3547</name>
</gene>
<proteinExistence type="predicted"/>
<protein>
    <submittedName>
        <fullName evidence="2">Uncharacterized protein</fullName>
    </submittedName>
</protein>
<feature type="compositionally biased region" description="Basic and acidic residues" evidence="1">
    <location>
        <begin position="112"/>
        <end position="128"/>
    </location>
</feature>
<accession>A0AAD5V820</accession>
<feature type="region of interest" description="Disordered" evidence="1">
    <location>
        <begin position="233"/>
        <end position="256"/>
    </location>
</feature>
<dbReference type="EMBL" id="JANAWD010000092">
    <property type="protein sequence ID" value="KAJ3487430.1"/>
    <property type="molecule type" value="Genomic_DNA"/>
</dbReference>
<organism evidence="2 3">
    <name type="scientific">Meripilus lineatus</name>
    <dbReference type="NCBI Taxonomy" id="2056292"/>
    <lineage>
        <taxon>Eukaryota</taxon>
        <taxon>Fungi</taxon>
        <taxon>Dikarya</taxon>
        <taxon>Basidiomycota</taxon>
        <taxon>Agaricomycotina</taxon>
        <taxon>Agaricomycetes</taxon>
        <taxon>Polyporales</taxon>
        <taxon>Meripilaceae</taxon>
        <taxon>Meripilus</taxon>
    </lineage>
</organism>
<dbReference type="Proteomes" id="UP001212997">
    <property type="component" value="Unassembled WGS sequence"/>
</dbReference>
<feature type="region of interest" description="Disordered" evidence="1">
    <location>
        <begin position="1"/>
        <end position="136"/>
    </location>
</feature>
<comment type="caution">
    <text evidence="2">The sequence shown here is derived from an EMBL/GenBank/DDBJ whole genome shotgun (WGS) entry which is preliminary data.</text>
</comment>
<keyword evidence="3" id="KW-1185">Reference proteome</keyword>
<sequence>MSNSRRPSPPPTWAVLTQGSSGSGADHATISGDEDLRDELVASSPIGIRKRKVTEDEEETTKRQKPQHGKKPQAMFESLSKSDSFPRRMNLARKRTTVPKFAVDRTPQMGRENPKKDGPSKVMKKEATRMSAEQGKVRHTKVGAPAGGSVSDFLFTVILFTFWTLIIDKPHEVIEISSSSSEGETQSTPDKPRSLIEISDSEDEAPPAQPYVMGNPVDVIVPAMDEMKIAATSSGIGQVTRHEHSQKTSRAPSRKHLRGVSALYSGSKGFFKGISIKEKIPVQDRKPKALGPLAGQSQVVESEGISSFQEVLNHTFSKNASPQSKVSFTEQSTAQIIASKVELEVLEHDSFSQTSW</sequence>
<name>A0AAD5V820_9APHY</name>
<evidence type="ECO:0000313" key="2">
    <source>
        <dbReference type="EMBL" id="KAJ3487430.1"/>
    </source>
</evidence>
<evidence type="ECO:0000313" key="3">
    <source>
        <dbReference type="Proteomes" id="UP001212997"/>
    </source>
</evidence>